<keyword evidence="1 4" id="KW-0963">Cytoplasm</keyword>
<comment type="caution">
    <text evidence="7">The sequence shown here is derived from an EMBL/GenBank/DDBJ whole genome shotgun (WGS) entry which is preliminary data.</text>
</comment>
<dbReference type="EMBL" id="PIPM01000001">
    <property type="protein sequence ID" value="RUO36477.1"/>
    <property type="molecule type" value="Genomic_DNA"/>
</dbReference>
<dbReference type="InterPro" id="IPR035236">
    <property type="entry name" value="ProQ_C"/>
</dbReference>
<evidence type="ECO:0000313" key="7">
    <source>
        <dbReference type="EMBL" id="RUO36477.1"/>
    </source>
</evidence>
<dbReference type="InterPro" id="IPR036442">
    <property type="entry name" value="ProQ/FinO_sf"/>
</dbReference>
<keyword evidence="2 4" id="KW-0694">RNA-binding</keyword>
<organism evidence="7 8">
    <name type="scientific">Aliidiomarina sanyensis</name>
    <dbReference type="NCBI Taxonomy" id="1249555"/>
    <lineage>
        <taxon>Bacteria</taxon>
        <taxon>Pseudomonadati</taxon>
        <taxon>Pseudomonadota</taxon>
        <taxon>Gammaproteobacteria</taxon>
        <taxon>Alteromonadales</taxon>
        <taxon>Idiomarinaceae</taxon>
        <taxon>Aliidiomarina</taxon>
    </lineage>
</organism>
<comment type="similarity">
    <text evidence="4">Belongs to the ProQ family.</text>
</comment>
<name>A0A432WS10_9GAMM</name>
<dbReference type="InterPro" id="IPR016103">
    <property type="entry name" value="ProQ/FinO"/>
</dbReference>
<protein>
    <recommendedName>
        <fullName evidence="4">RNA chaperone ProQ</fullName>
    </recommendedName>
</protein>
<accession>A0A432WS10</accession>
<dbReference type="PANTHER" id="PTHR38106">
    <property type="entry name" value="RNA CHAPERONE PROQ"/>
    <property type="match status" value="1"/>
</dbReference>
<comment type="subcellular location">
    <subcellularLocation>
        <location evidence="4">Cytoplasm</location>
    </subcellularLocation>
</comment>
<dbReference type="GO" id="GO:0010608">
    <property type="term" value="P:post-transcriptional regulation of gene expression"/>
    <property type="evidence" value="ECO:0007669"/>
    <property type="project" value="InterPro"/>
</dbReference>
<evidence type="ECO:0000256" key="4">
    <source>
        <dbReference type="HAMAP-Rule" id="MF_00749"/>
    </source>
</evidence>
<feature type="region of interest" description="Disordered" evidence="5">
    <location>
        <begin position="106"/>
        <end position="168"/>
    </location>
</feature>
<gene>
    <name evidence="4" type="primary">proQ</name>
    <name evidence="7" type="ORF">CWE11_01290</name>
</gene>
<dbReference type="AlphaFoldDB" id="A0A432WS10"/>
<dbReference type="InterPro" id="IPR023529">
    <property type="entry name" value="ProQ"/>
</dbReference>
<feature type="compositionally biased region" description="Basic and acidic residues" evidence="5">
    <location>
        <begin position="113"/>
        <end position="123"/>
    </location>
</feature>
<dbReference type="HAMAP" id="MF_00749">
    <property type="entry name" value="ProQ"/>
    <property type="match status" value="1"/>
</dbReference>
<evidence type="ECO:0000256" key="5">
    <source>
        <dbReference type="SAM" id="MobiDB-lite"/>
    </source>
</evidence>
<feature type="domain" description="ProQ/FinO" evidence="6">
    <location>
        <begin position="5"/>
        <end position="119"/>
    </location>
</feature>
<proteinExistence type="inferred from homology"/>
<dbReference type="PANTHER" id="PTHR38106:SF1">
    <property type="entry name" value="RNA CHAPERONE PROQ"/>
    <property type="match status" value="1"/>
</dbReference>
<dbReference type="NCBIfam" id="NF003434">
    <property type="entry name" value="PRK04950.1"/>
    <property type="match status" value="1"/>
</dbReference>
<evidence type="ECO:0000256" key="1">
    <source>
        <dbReference type="ARBA" id="ARBA00022490"/>
    </source>
</evidence>
<dbReference type="GO" id="GO:0033592">
    <property type="term" value="F:RNA strand annealing activity"/>
    <property type="evidence" value="ECO:0007669"/>
    <property type="project" value="UniProtKB-UniRule"/>
</dbReference>
<comment type="function">
    <text evidence="4">RNA chaperone with significant RNA binding, RNA strand exchange and RNA duplexing activities.</text>
</comment>
<dbReference type="Pfam" id="PF17516">
    <property type="entry name" value="ProQ_C"/>
    <property type="match status" value="1"/>
</dbReference>
<evidence type="ECO:0000259" key="6">
    <source>
        <dbReference type="SMART" id="SM00945"/>
    </source>
</evidence>
<dbReference type="GO" id="GO:0005829">
    <property type="term" value="C:cytosol"/>
    <property type="evidence" value="ECO:0007669"/>
    <property type="project" value="TreeGrafter"/>
</dbReference>
<reference evidence="7 8" key="1">
    <citation type="journal article" date="2011" name="Front. Microbiol.">
        <title>Genomic signatures of strain selection and enhancement in Bacillus atrophaeus var. globigii, a historical biowarfare simulant.</title>
        <authorList>
            <person name="Gibbons H.S."/>
            <person name="Broomall S.M."/>
            <person name="McNew L.A."/>
            <person name="Daligault H."/>
            <person name="Chapman C."/>
            <person name="Bruce D."/>
            <person name="Karavis M."/>
            <person name="Krepps M."/>
            <person name="McGregor P.A."/>
            <person name="Hong C."/>
            <person name="Park K.H."/>
            <person name="Akmal A."/>
            <person name="Feldman A."/>
            <person name="Lin J.S."/>
            <person name="Chang W.E."/>
            <person name="Higgs B.W."/>
            <person name="Demirev P."/>
            <person name="Lindquist J."/>
            <person name="Liem A."/>
            <person name="Fochler E."/>
            <person name="Read T.D."/>
            <person name="Tapia R."/>
            <person name="Johnson S."/>
            <person name="Bishop-Lilly K.A."/>
            <person name="Detter C."/>
            <person name="Han C."/>
            <person name="Sozhamannan S."/>
            <person name="Rosenzweig C.N."/>
            <person name="Skowronski E.W."/>
        </authorList>
    </citation>
    <scope>NUCLEOTIDE SEQUENCE [LARGE SCALE GENOMIC DNA]</scope>
    <source>
        <strain evidence="7 8">GYP-17</strain>
    </source>
</reference>
<dbReference type="Gene3D" id="1.10.1710.10">
    <property type="entry name" value="ProQ/FinO domain"/>
    <property type="match status" value="1"/>
</dbReference>
<dbReference type="RefSeq" id="WP_126775791.1">
    <property type="nucleotide sequence ID" value="NZ_PIPM01000001.1"/>
</dbReference>
<sequence length="224" mass="24477">MEKTAKISTSKDVIAYLAEQFPACFTLEGDARPLKIGIFDDLTKRLENDEHVSKTKIRSALRLYTNAWRYLRCVKAGVQRVDLDGADAGLVEADHETHARELLEASQARAKAKKAERAAESKPRATKPRREKNKADAGAVKAKRGQVNPRARKPRPAPEKPLAKPQGPLEAVNADAVAVGHKVRVQVGSFPIEGTITELDKNGAQVQLPSGMTVRVAVAELFRA</sequence>
<dbReference type="Proteomes" id="UP000288405">
    <property type="component" value="Unassembled WGS sequence"/>
</dbReference>
<dbReference type="GO" id="GO:0034057">
    <property type="term" value="F:RNA strand-exchange activity"/>
    <property type="evidence" value="ECO:0007669"/>
    <property type="project" value="UniProtKB-UniRule"/>
</dbReference>
<dbReference type="OrthoDB" id="8421419at2"/>
<evidence type="ECO:0000256" key="2">
    <source>
        <dbReference type="ARBA" id="ARBA00022884"/>
    </source>
</evidence>
<dbReference type="SUPFAM" id="SSF48657">
    <property type="entry name" value="FinO-like"/>
    <property type="match status" value="1"/>
</dbReference>
<evidence type="ECO:0000313" key="8">
    <source>
        <dbReference type="Proteomes" id="UP000288405"/>
    </source>
</evidence>
<keyword evidence="3 4" id="KW-0143">Chaperone</keyword>
<evidence type="ECO:0000256" key="3">
    <source>
        <dbReference type="ARBA" id="ARBA00023186"/>
    </source>
</evidence>
<dbReference type="SMART" id="SM00945">
    <property type="entry name" value="ProQ"/>
    <property type="match status" value="1"/>
</dbReference>
<dbReference type="Pfam" id="PF04352">
    <property type="entry name" value="ProQ"/>
    <property type="match status" value="1"/>
</dbReference>
<keyword evidence="8" id="KW-1185">Reference proteome</keyword>